<evidence type="ECO:0000256" key="1">
    <source>
        <dbReference type="ARBA" id="ARBA00006738"/>
    </source>
</evidence>
<dbReference type="OrthoDB" id="9802516at2"/>
<dbReference type="GO" id="GO:0003676">
    <property type="term" value="F:nucleic acid binding"/>
    <property type="evidence" value="ECO:0007669"/>
    <property type="project" value="InterPro"/>
</dbReference>
<dbReference type="PANTHER" id="PTHR34039:SF1">
    <property type="entry name" value="UPF0102 PROTEIN YRAN"/>
    <property type="match status" value="1"/>
</dbReference>
<dbReference type="GeneID" id="34757990"/>
<dbReference type="InterPro" id="IPR003509">
    <property type="entry name" value="UPF0102_YraN-like"/>
</dbReference>
<evidence type="ECO:0000313" key="3">
    <source>
        <dbReference type="EMBL" id="SCQ19129.1"/>
    </source>
</evidence>
<accession>A0A1D3UF78</accession>
<evidence type="ECO:0000313" key="4">
    <source>
        <dbReference type="Proteomes" id="UP000182057"/>
    </source>
</evidence>
<dbReference type="OMA" id="TVLERNW"/>
<dbReference type="NCBIfam" id="NF009150">
    <property type="entry name" value="PRK12497.1-3"/>
    <property type="match status" value="1"/>
</dbReference>
<dbReference type="Gene3D" id="3.40.1350.10">
    <property type="match status" value="1"/>
</dbReference>
<proteinExistence type="inferred from homology"/>
<dbReference type="RefSeq" id="WP_014224094.1">
    <property type="nucleotide sequence ID" value="NZ_CAJPTF010000030.1"/>
</dbReference>
<name>A0A1D3UF78_TANFO</name>
<sequence>MAEKNETGKTGEHIARSYLERHGLTVLHTNWRFHRYELDLIARTQTELVVVEVKTRSKGYLLSPEEAVDMKKIRRIVAAADAYVRHFQITLPVRFDIVCLIKNGHRYEVEHIEDAFYAPLKR</sequence>
<dbReference type="PANTHER" id="PTHR34039">
    <property type="entry name" value="UPF0102 PROTEIN YRAN"/>
    <property type="match status" value="1"/>
</dbReference>
<comment type="similarity">
    <text evidence="1 2">Belongs to the UPF0102 family.</text>
</comment>
<dbReference type="Pfam" id="PF02021">
    <property type="entry name" value="UPF0102"/>
    <property type="match status" value="1"/>
</dbReference>
<reference evidence="3 4" key="1">
    <citation type="submission" date="2016-09" db="EMBL/GenBank/DDBJ databases">
        <authorList>
            <person name="Capua I."/>
            <person name="De Benedictis P."/>
            <person name="Joannis T."/>
            <person name="Lombin L.H."/>
            <person name="Cattoli G."/>
        </authorList>
    </citation>
    <scope>NUCLEOTIDE SEQUENCE [LARGE SCALE GENOMIC DNA]</scope>
    <source>
        <strain evidence="3 4">UB20</strain>
    </source>
</reference>
<dbReference type="HAMAP" id="MF_00048">
    <property type="entry name" value="UPF0102"/>
    <property type="match status" value="1"/>
</dbReference>
<dbReference type="InterPro" id="IPR011335">
    <property type="entry name" value="Restrct_endonuc-II-like"/>
</dbReference>
<dbReference type="Proteomes" id="UP000182057">
    <property type="component" value="Unassembled WGS sequence"/>
</dbReference>
<organism evidence="3 4">
    <name type="scientific">Tannerella forsythia</name>
    <name type="common">Bacteroides forsythus</name>
    <dbReference type="NCBI Taxonomy" id="28112"/>
    <lineage>
        <taxon>Bacteria</taxon>
        <taxon>Pseudomonadati</taxon>
        <taxon>Bacteroidota</taxon>
        <taxon>Bacteroidia</taxon>
        <taxon>Bacteroidales</taxon>
        <taxon>Tannerellaceae</taxon>
        <taxon>Tannerella</taxon>
    </lineage>
</organism>
<dbReference type="EMBL" id="FMMM01000023">
    <property type="protein sequence ID" value="SCQ19129.1"/>
    <property type="molecule type" value="Genomic_DNA"/>
</dbReference>
<dbReference type="AlphaFoldDB" id="A0A1D3UF78"/>
<dbReference type="InterPro" id="IPR011856">
    <property type="entry name" value="tRNA_endonuc-like_dom_sf"/>
</dbReference>
<gene>
    <name evidence="3" type="ORF">TFUB20_00593</name>
</gene>
<evidence type="ECO:0000256" key="2">
    <source>
        <dbReference type="HAMAP-Rule" id="MF_00048"/>
    </source>
</evidence>
<dbReference type="CDD" id="cd20736">
    <property type="entry name" value="PoNe_Nuclease"/>
    <property type="match status" value="1"/>
</dbReference>
<protein>
    <recommendedName>
        <fullName evidence="2">UPF0102 protein TFUB20_00593</fullName>
    </recommendedName>
</protein>
<dbReference type="SUPFAM" id="SSF52980">
    <property type="entry name" value="Restriction endonuclease-like"/>
    <property type="match status" value="1"/>
</dbReference>